<sequence length="362" mass="39831">MKYWFTTILSVISLVTYAQIGGNSTYEFLRIPNSARITSVGSSLITVRDADLNLAYHNPAALNPAMHRRVAFNQSVYMGGLTHGYLAYGHYIDKGKVPIMVHAGLQYISYGKFQNRDVTGAYTGETSAAEYAINLGAGYQVSKFLSVGANAKTILSYLGSSNSTGMAFDASAMYSDTAKNINLTVAFKNMGTQFSTYARNGNLEPLPFDLQIGFAHKLKYIPLRFSVIMHNLQQWGIVYDDPSNQDNQTLFIGNGGDEPDNSAVKVVDDIFRHFIFNAELLFGKKGKPEVFRLAAGYNHMRRSELGTTGVSDLAGFSFGCGIRIRQFQLDYGFGGYHFAGSGHHFSLSINLDEILNGAWKKG</sequence>
<evidence type="ECO:0008006" key="2">
    <source>
        <dbReference type="Google" id="ProtNLM"/>
    </source>
</evidence>
<organism evidence="1">
    <name type="scientific">uncultured Aureispira sp</name>
    <dbReference type="NCBI Taxonomy" id="1331704"/>
    <lineage>
        <taxon>Bacteria</taxon>
        <taxon>Pseudomonadati</taxon>
        <taxon>Bacteroidota</taxon>
        <taxon>Saprospiria</taxon>
        <taxon>Saprospirales</taxon>
        <taxon>Saprospiraceae</taxon>
        <taxon>Aureispira</taxon>
        <taxon>environmental samples</taxon>
    </lineage>
</organism>
<evidence type="ECO:0000313" key="1">
    <source>
        <dbReference type="EMBL" id="CAA6821944.1"/>
    </source>
</evidence>
<dbReference type="NCBIfam" id="NF033711">
    <property type="entry name" value="T9SS_PorQ"/>
    <property type="match status" value="1"/>
</dbReference>
<dbReference type="NCBIfam" id="NF033709">
    <property type="entry name" value="PorV_fam"/>
    <property type="match status" value="1"/>
</dbReference>
<accession>A0A6S6TR82</accession>
<proteinExistence type="predicted"/>
<dbReference type="AlphaFoldDB" id="A0A6S6TR82"/>
<gene>
    <name evidence="1" type="ORF">HELGO_WM45982</name>
</gene>
<protein>
    <recommendedName>
        <fullName evidence="2">Type IX secretion system protein PorQ</fullName>
    </recommendedName>
</protein>
<name>A0A6S6TR82_9BACT</name>
<reference evidence="1" key="1">
    <citation type="submission" date="2020-01" db="EMBL/GenBank/DDBJ databases">
        <authorList>
            <person name="Meier V. D."/>
            <person name="Meier V D."/>
        </authorList>
    </citation>
    <scope>NUCLEOTIDE SEQUENCE</scope>
    <source>
        <strain evidence="1">HLG_WM_MAG_10</strain>
    </source>
</reference>
<dbReference type="EMBL" id="CACVAQ010000306">
    <property type="protein sequence ID" value="CAA6821944.1"/>
    <property type="molecule type" value="Genomic_DNA"/>
</dbReference>